<proteinExistence type="inferred from homology"/>
<gene>
    <name evidence="6" type="ORF">FZD51_08265</name>
</gene>
<dbReference type="EMBL" id="VTER01000004">
    <property type="protein sequence ID" value="TYS49207.1"/>
    <property type="molecule type" value="Genomic_DNA"/>
</dbReference>
<dbReference type="InterPro" id="IPR015422">
    <property type="entry name" value="PyrdxlP-dep_Trfase_small"/>
</dbReference>
<dbReference type="InterPro" id="IPR015421">
    <property type="entry name" value="PyrdxlP-dep_Trfase_major"/>
</dbReference>
<dbReference type="Gene3D" id="3.40.640.10">
    <property type="entry name" value="Type I PLP-dependent aspartate aminotransferase-like (Major domain)"/>
    <property type="match status" value="1"/>
</dbReference>
<name>A0A5D4RCW3_9BACI</name>
<evidence type="ECO:0000259" key="5">
    <source>
        <dbReference type="Pfam" id="PF00155"/>
    </source>
</evidence>
<dbReference type="Gene3D" id="3.90.1150.10">
    <property type="entry name" value="Aspartate Aminotransferase, domain 1"/>
    <property type="match status" value="1"/>
</dbReference>
<dbReference type="InterPro" id="IPR050881">
    <property type="entry name" value="LL-DAP_aminotransferase"/>
</dbReference>
<comment type="cofactor">
    <cofactor evidence="1 4">
        <name>pyridoxal 5'-phosphate</name>
        <dbReference type="ChEBI" id="CHEBI:597326"/>
    </cofactor>
</comment>
<dbReference type="PANTHER" id="PTHR42832">
    <property type="entry name" value="AMINO ACID AMINOTRANSFERASE"/>
    <property type="match status" value="1"/>
</dbReference>
<organism evidence="6 7">
    <name type="scientific">Bacillus infantis</name>
    <dbReference type="NCBI Taxonomy" id="324767"/>
    <lineage>
        <taxon>Bacteria</taxon>
        <taxon>Bacillati</taxon>
        <taxon>Bacillota</taxon>
        <taxon>Bacilli</taxon>
        <taxon>Bacillales</taxon>
        <taxon>Bacillaceae</taxon>
        <taxon>Bacillus</taxon>
    </lineage>
</organism>
<dbReference type="GO" id="GO:0008483">
    <property type="term" value="F:transaminase activity"/>
    <property type="evidence" value="ECO:0007669"/>
    <property type="project" value="UniProtKB-KW"/>
</dbReference>
<dbReference type="RefSeq" id="WP_148974354.1">
    <property type="nucleotide sequence ID" value="NZ_JBNIKU010000001.1"/>
</dbReference>
<evidence type="ECO:0000256" key="3">
    <source>
        <dbReference type="ARBA" id="ARBA00022679"/>
    </source>
</evidence>
<reference evidence="6 7" key="1">
    <citation type="submission" date="2019-08" db="EMBL/GenBank/DDBJ databases">
        <title>Bacillus genomes from the desert of Cuatro Cienegas, Coahuila.</title>
        <authorList>
            <person name="Olmedo-Alvarez G."/>
        </authorList>
    </citation>
    <scope>NUCLEOTIDE SEQUENCE [LARGE SCALE GENOMIC DNA]</scope>
    <source>
        <strain evidence="6 7">CH446_14T</strain>
    </source>
</reference>
<dbReference type="AlphaFoldDB" id="A0A5D4RCW3"/>
<dbReference type="SUPFAM" id="SSF53383">
    <property type="entry name" value="PLP-dependent transferases"/>
    <property type="match status" value="1"/>
</dbReference>
<dbReference type="PROSITE" id="PS00105">
    <property type="entry name" value="AA_TRANSFER_CLASS_1"/>
    <property type="match status" value="1"/>
</dbReference>
<dbReference type="GO" id="GO:0030170">
    <property type="term" value="F:pyridoxal phosphate binding"/>
    <property type="evidence" value="ECO:0007669"/>
    <property type="project" value="InterPro"/>
</dbReference>
<keyword evidence="2 4" id="KW-0032">Aminotransferase</keyword>
<dbReference type="EC" id="2.6.1.-" evidence="4"/>
<dbReference type="CDD" id="cd00609">
    <property type="entry name" value="AAT_like"/>
    <property type="match status" value="1"/>
</dbReference>
<dbReference type="PANTHER" id="PTHR42832:SF3">
    <property type="entry name" value="L-GLUTAMINE--4-(METHYLSULFANYL)-2-OXOBUTANOATE AMINOTRANSFERASE"/>
    <property type="match status" value="1"/>
</dbReference>
<dbReference type="InterPro" id="IPR004839">
    <property type="entry name" value="Aminotransferase_I/II_large"/>
</dbReference>
<keyword evidence="3 4" id="KW-0808">Transferase</keyword>
<feature type="domain" description="Aminotransferase class I/classII large" evidence="5">
    <location>
        <begin position="33"/>
        <end position="381"/>
    </location>
</feature>
<comment type="similarity">
    <text evidence="4">Belongs to the class-I pyridoxal-phosphate-dependent aminotransferase family.</text>
</comment>
<evidence type="ECO:0000313" key="7">
    <source>
        <dbReference type="Proteomes" id="UP000322139"/>
    </source>
</evidence>
<protein>
    <recommendedName>
        <fullName evidence="4">Aminotransferase</fullName>
        <ecNumber evidence="4">2.6.1.-</ecNumber>
    </recommendedName>
</protein>
<dbReference type="InterPro" id="IPR004838">
    <property type="entry name" value="NHTrfase_class1_PyrdxlP-BS"/>
</dbReference>
<evidence type="ECO:0000256" key="1">
    <source>
        <dbReference type="ARBA" id="ARBA00001933"/>
    </source>
</evidence>
<sequence length="404" mass="44314">MKISMAERMEAFGESVFAELSRMKKAKISAGEDVIDLSIGSPDLPPPLFIREAIAEGALDSTQYGYSLAGTESFCNAVSSYYQNNHGVYIDPKEQCSLLMGSQDGLIHLPLALCSPGDYILMPDPGYTAYAAGAALAGAKIYPMPLMKEKQFLPDFSEIPEEIREKAKMMILNFPGNPVPGLANEAFFREAIEFAKKYEIVILHDFAYSELYFEEKPVSFLAVEGAFETGIEMNSLSKSFNMAGCRIAYAAGNEDIIRMISDLKSHLDYGVFHPIQTAAARALEDQSGFLAKSREVYRKRRDALVESLGEAGWDVDSPKGSMFIWAEIPNGISSREFSIRMLEEAGVAVTPGSAFGAAGEGFVRIALVQPEGRLRQAAQKISYSGILNTNLSFENSSMRRDKNA</sequence>
<comment type="caution">
    <text evidence="6">The sequence shown here is derived from an EMBL/GenBank/DDBJ whole genome shotgun (WGS) entry which is preliminary data.</text>
</comment>
<evidence type="ECO:0000313" key="6">
    <source>
        <dbReference type="EMBL" id="TYS49207.1"/>
    </source>
</evidence>
<accession>A0A5D4RCW3</accession>
<dbReference type="Pfam" id="PF00155">
    <property type="entry name" value="Aminotran_1_2"/>
    <property type="match status" value="1"/>
</dbReference>
<dbReference type="InterPro" id="IPR015424">
    <property type="entry name" value="PyrdxlP-dep_Trfase"/>
</dbReference>
<evidence type="ECO:0000256" key="2">
    <source>
        <dbReference type="ARBA" id="ARBA00022576"/>
    </source>
</evidence>
<evidence type="ECO:0000256" key="4">
    <source>
        <dbReference type="RuleBase" id="RU000481"/>
    </source>
</evidence>
<dbReference type="NCBIfam" id="NF005815">
    <property type="entry name" value="PRK07681.1"/>
    <property type="match status" value="1"/>
</dbReference>
<dbReference type="Proteomes" id="UP000322139">
    <property type="component" value="Unassembled WGS sequence"/>
</dbReference>